<gene>
    <name evidence="3" type="ORF">HV178_09090</name>
</gene>
<dbReference type="EMBL" id="CP056573">
    <property type="protein sequence ID" value="QLV30130.1"/>
    <property type="molecule type" value="Genomic_DNA"/>
</dbReference>
<dbReference type="AlphaFoldDB" id="A0AAP9TV91"/>
<dbReference type="InterPro" id="IPR001296">
    <property type="entry name" value="Glyco_trans_1"/>
</dbReference>
<name>A0AAP9TV91_CITFR</name>
<dbReference type="Proteomes" id="UP000512222">
    <property type="component" value="Chromosome"/>
</dbReference>
<dbReference type="RefSeq" id="WP_048232318.1">
    <property type="nucleotide sequence ID" value="NZ_AP028314.1"/>
</dbReference>
<accession>A0AAP9TV91</accession>
<dbReference type="GO" id="GO:1901135">
    <property type="term" value="P:carbohydrate derivative metabolic process"/>
    <property type="evidence" value="ECO:0007669"/>
    <property type="project" value="UniProtKB-ARBA"/>
</dbReference>
<reference evidence="4" key="1">
    <citation type="submission" date="2020-06" db="EMBL/GenBank/DDBJ databases">
        <title>REHAB project genomes.</title>
        <authorList>
            <person name="Shaw L.P."/>
        </authorList>
    </citation>
    <scope>NUCLEOTIDE SEQUENCE [LARGE SCALE GENOMIC DNA]</scope>
    <source>
        <strain evidence="4">RHBSTW-00370</strain>
    </source>
</reference>
<protein>
    <submittedName>
        <fullName evidence="3">Glycosyltransferase</fullName>
    </submittedName>
</protein>
<dbReference type="PANTHER" id="PTHR12526">
    <property type="entry name" value="GLYCOSYLTRANSFERASE"/>
    <property type="match status" value="1"/>
</dbReference>
<dbReference type="InterPro" id="IPR028098">
    <property type="entry name" value="Glyco_trans_4-like_N"/>
</dbReference>
<dbReference type="GO" id="GO:0016757">
    <property type="term" value="F:glycosyltransferase activity"/>
    <property type="evidence" value="ECO:0007669"/>
    <property type="project" value="InterPro"/>
</dbReference>
<feature type="domain" description="Glycosyl transferase family 1" evidence="1">
    <location>
        <begin position="173"/>
        <end position="309"/>
    </location>
</feature>
<evidence type="ECO:0000313" key="3">
    <source>
        <dbReference type="EMBL" id="QLV30130.1"/>
    </source>
</evidence>
<dbReference type="Pfam" id="PF00534">
    <property type="entry name" value="Glycos_transf_1"/>
    <property type="match status" value="1"/>
</dbReference>
<evidence type="ECO:0000259" key="2">
    <source>
        <dbReference type="Pfam" id="PF13439"/>
    </source>
</evidence>
<sequence length="338" mass="38221">MKKIAFIVTKSEIGGAQTWTNEMMKLVKNEGSVYLITSEDGWLTEQNNFEKVLILPQLKKHFSFSGYISLLKFIRKENIDVMIASSANAGIYSRMARLISKFKCIYVSHGWSCIYNGGMLKSVFIKIEKYLSYITDVIWCVSRSDEDKAIRIIGINKCKIKTLTNSVVQMKEKEGNDCQKRIIFVGRLTYPKRPDLLINVVAKHPDMKLDIVGGGEYLKTLKETNKDISNINFVGEVKGFNNYSNYDLFVLVSDSEGLPMSGLEAHTAGIPLVLSNVGGCTELIEGNGLLVNNTEQDVERSIISIFDNYDDYLLKSREVKGKFVFDSYADDYKKLILN</sequence>
<evidence type="ECO:0000313" key="4">
    <source>
        <dbReference type="Proteomes" id="UP000512222"/>
    </source>
</evidence>
<dbReference type="SUPFAM" id="SSF53756">
    <property type="entry name" value="UDP-Glycosyltransferase/glycogen phosphorylase"/>
    <property type="match status" value="1"/>
</dbReference>
<dbReference type="Gene3D" id="3.40.50.2000">
    <property type="entry name" value="Glycogen Phosphorylase B"/>
    <property type="match status" value="2"/>
</dbReference>
<evidence type="ECO:0000259" key="1">
    <source>
        <dbReference type="Pfam" id="PF00534"/>
    </source>
</evidence>
<proteinExistence type="predicted"/>
<organism evidence="3 4">
    <name type="scientific">Citrobacter freundii</name>
    <dbReference type="NCBI Taxonomy" id="546"/>
    <lineage>
        <taxon>Bacteria</taxon>
        <taxon>Pseudomonadati</taxon>
        <taxon>Pseudomonadota</taxon>
        <taxon>Gammaproteobacteria</taxon>
        <taxon>Enterobacterales</taxon>
        <taxon>Enterobacteriaceae</taxon>
        <taxon>Citrobacter</taxon>
        <taxon>Citrobacter freundii complex</taxon>
    </lineage>
</organism>
<feature type="domain" description="Glycosyltransferase subfamily 4-like N-terminal" evidence="2">
    <location>
        <begin position="13"/>
        <end position="167"/>
    </location>
</feature>
<dbReference type="Pfam" id="PF13439">
    <property type="entry name" value="Glyco_transf_4"/>
    <property type="match status" value="1"/>
</dbReference>
<dbReference type="PANTHER" id="PTHR12526:SF630">
    <property type="entry name" value="GLYCOSYLTRANSFERASE"/>
    <property type="match status" value="1"/>
</dbReference>